<protein>
    <submittedName>
        <fullName evidence="2">Uncharacterized protein</fullName>
    </submittedName>
</protein>
<proteinExistence type="predicted"/>
<feature type="region of interest" description="Disordered" evidence="1">
    <location>
        <begin position="183"/>
        <end position="241"/>
    </location>
</feature>
<name>A0A1X6P325_PORUM</name>
<organism evidence="2 3">
    <name type="scientific">Porphyra umbilicalis</name>
    <name type="common">Purple laver</name>
    <name type="synonym">Red alga</name>
    <dbReference type="NCBI Taxonomy" id="2786"/>
    <lineage>
        <taxon>Eukaryota</taxon>
        <taxon>Rhodophyta</taxon>
        <taxon>Bangiophyceae</taxon>
        <taxon>Bangiales</taxon>
        <taxon>Bangiaceae</taxon>
        <taxon>Porphyra</taxon>
    </lineage>
</organism>
<sequence length="241" mass="25219">MEVRHLRAPGRGVAVDDGNPQVVRATAAATAVVATAPRLKRRGWRTRRRSDLAAACGEAQYTPAATASNSPAPPSGSVATAVGGAGLHRPRTGSRLLPSVSSCGRWWWRRTAAALVAAAEAQPSPHHEAASQRRHDKLRRRPWQSAAPAVPAAAYPPGGWCATVTAAASHCCRDVGLLQAASGTAAAPPSPLPPLTPPLPSPSRLPPQLLTSPSPQPPPQWATRRRYAPALPPRLRLTDAS</sequence>
<reference evidence="2 3" key="1">
    <citation type="submission" date="2017-03" db="EMBL/GenBank/DDBJ databases">
        <title>WGS assembly of Porphyra umbilicalis.</title>
        <authorList>
            <person name="Brawley S.H."/>
            <person name="Blouin N.A."/>
            <person name="Ficko-Blean E."/>
            <person name="Wheeler G.L."/>
            <person name="Lohr M."/>
            <person name="Goodson H.V."/>
            <person name="Jenkins J.W."/>
            <person name="Blaby-Haas C.E."/>
            <person name="Helliwell K.E."/>
            <person name="Chan C."/>
            <person name="Marriage T."/>
            <person name="Bhattacharya D."/>
            <person name="Klein A.S."/>
            <person name="Badis Y."/>
            <person name="Brodie J."/>
            <person name="Cao Y."/>
            <person name="Collen J."/>
            <person name="Dittami S.M."/>
            <person name="Gachon C.M."/>
            <person name="Green B.R."/>
            <person name="Karpowicz S."/>
            <person name="Kim J.W."/>
            <person name="Kudahl U."/>
            <person name="Lin S."/>
            <person name="Michel G."/>
            <person name="Mittag M."/>
            <person name="Olson B.J."/>
            <person name="Pangilinan J."/>
            <person name="Peng Y."/>
            <person name="Qiu H."/>
            <person name="Shu S."/>
            <person name="Singer J.T."/>
            <person name="Smith A.G."/>
            <person name="Sprecher B.N."/>
            <person name="Wagner V."/>
            <person name="Wang W."/>
            <person name="Wang Z.-Y."/>
            <person name="Yan J."/>
            <person name="Yarish C."/>
            <person name="Zoeuner-Riek S."/>
            <person name="Zhuang Y."/>
            <person name="Zou Y."/>
            <person name="Lindquist E.A."/>
            <person name="Grimwood J."/>
            <person name="Barry K."/>
            <person name="Rokhsar D.S."/>
            <person name="Schmutz J."/>
            <person name="Stiller J.W."/>
            <person name="Grossman A.R."/>
            <person name="Prochnik S.E."/>
        </authorList>
    </citation>
    <scope>NUCLEOTIDE SEQUENCE [LARGE SCALE GENOMIC DNA]</scope>
    <source>
        <strain evidence="2">4086291</strain>
    </source>
</reference>
<dbReference type="EMBL" id="KV918917">
    <property type="protein sequence ID" value="OSX75150.1"/>
    <property type="molecule type" value="Genomic_DNA"/>
</dbReference>
<gene>
    <name evidence="2" type="ORF">BU14_0254s0030</name>
</gene>
<evidence type="ECO:0000313" key="3">
    <source>
        <dbReference type="Proteomes" id="UP000218209"/>
    </source>
</evidence>
<evidence type="ECO:0000256" key="1">
    <source>
        <dbReference type="SAM" id="MobiDB-lite"/>
    </source>
</evidence>
<feature type="compositionally biased region" description="Pro residues" evidence="1">
    <location>
        <begin position="188"/>
        <end position="205"/>
    </location>
</feature>
<keyword evidence="3" id="KW-1185">Reference proteome</keyword>
<dbReference type="Proteomes" id="UP000218209">
    <property type="component" value="Unassembled WGS sequence"/>
</dbReference>
<accession>A0A1X6P325</accession>
<dbReference type="AlphaFoldDB" id="A0A1X6P325"/>
<feature type="region of interest" description="Disordered" evidence="1">
    <location>
        <begin position="64"/>
        <end position="94"/>
    </location>
</feature>
<evidence type="ECO:0000313" key="2">
    <source>
        <dbReference type="EMBL" id="OSX75150.1"/>
    </source>
</evidence>
<feature type="region of interest" description="Disordered" evidence="1">
    <location>
        <begin position="119"/>
        <end position="144"/>
    </location>
</feature>
<feature type="compositionally biased region" description="Low complexity" evidence="1">
    <location>
        <begin position="64"/>
        <end position="82"/>
    </location>
</feature>